<evidence type="ECO:0000256" key="2">
    <source>
        <dbReference type="ARBA" id="ARBA00022630"/>
    </source>
</evidence>
<gene>
    <name evidence="5" type="ORF">PUMCH_004287</name>
</gene>
<reference evidence="5 6" key="1">
    <citation type="submission" date="2023-10" db="EMBL/GenBank/DDBJ databases">
        <title>Draft Genome Sequence of Candida saopaulonensis from a very Premature Infant with Sepsis.</title>
        <authorList>
            <person name="Ning Y."/>
            <person name="Dai R."/>
            <person name="Xiao M."/>
            <person name="Xu Y."/>
            <person name="Yan Q."/>
            <person name="Zhang L."/>
        </authorList>
    </citation>
    <scope>NUCLEOTIDE SEQUENCE [LARGE SCALE GENOMIC DNA]</scope>
    <source>
        <strain evidence="5 6">19XY460</strain>
    </source>
</reference>
<dbReference type="PANTHER" id="PTHR42877:SF5">
    <property type="entry name" value="L-ORNITHINE N(5)-MONOOXYGENASE-RELATED"/>
    <property type="match status" value="1"/>
</dbReference>
<evidence type="ECO:0000256" key="4">
    <source>
        <dbReference type="ARBA" id="ARBA00023002"/>
    </source>
</evidence>
<name>A0AAX4HER5_9ASCO</name>
<evidence type="ECO:0000313" key="6">
    <source>
        <dbReference type="Proteomes" id="UP001338582"/>
    </source>
</evidence>
<evidence type="ECO:0000256" key="1">
    <source>
        <dbReference type="ARBA" id="ARBA00010139"/>
    </source>
</evidence>
<dbReference type="PRINTS" id="PR00469">
    <property type="entry name" value="PNDRDTASEII"/>
</dbReference>
<dbReference type="InterPro" id="IPR051209">
    <property type="entry name" value="FAD-bind_Monooxygenase_sf"/>
</dbReference>
<sequence length="549" mass="61991">MSTIHVARDSHKHPEKYRINTQDARNILLPGADFVDNANLPEIHSNLDVAIIGAGYGGLAAALMCKKKYSDKTFTVFEKHASWGGTWWANTYPGCASDIPALWYSIFDELCDNWSDLRPPQYEIEEYILAVVKKYNLLKNSRFETAVKVLRYDDASGMWTITATNVKTGQRYVHTAKAVLLCLGGLVYPNPVNVPGLEDKFKGSFMHSALFDHSVDFKDKNVVVIGNGCSAAQLIPALMDDKEVKTVTQLFRSKHWIMPPLPPILYTIYKLMSKTRFTLVLYRWIVAMGAETRMPMYFGKGLVARLMRYINTKMATHYITSTAPKKFHKMLLPSYKIGCKRLIFDYHYIPSLNNPKFDMSDSPIKEITENKVILNDGREIDADIIVACTGYDIRRVVSSCQVIGRNGIDLKALWDREGITAFKTSMVRDMPNLFFIGGPNSATGHSSVVTAIENSVALSQRALKEVLAGRSKSVTVKTSAYYKWFETVQDTLKNAVFGSKLGGCVSWYTEDGVNSTSYHRGQFQFWYDLRFGSLRDLVYEPINGHQKID</sequence>
<keyword evidence="3" id="KW-0274">FAD</keyword>
<protein>
    <submittedName>
        <fullName evidence="5">Uncharacterized protein</fullName>
    </submittedName>
</protein>
<dbReference type="AlphaFoldDB" id="A0AAX4HER5"/>
<dbReference type="GO" id="GO:0004499">
    <property type="term" value="F:N,N-dimethylaniline monooxygenase activity"/>
    <property type="evidence" value="ECO:0007669"/>
    <property type="project" value="InterPro"/>
</dbReference>
<dbReference type="Proteomes" id="UP001338582">
    <property type="component" value="Chromosome 5"/>
</dbReference>
<evidence type="ECO:0000313" key="5">
    <source>
        <dbReference type="EMBL" id="WPK26919.1"/>
    </source>
</evidence>
<keyword evidence="4" id="KW-0560">Oxidoreductase</keyword>
<dbReference type="InterPro" id="IPR020946">
    <property type="entry name" value="Flavin_mOase-like"/>
</dbReference>
<evidence type="ECO:0000256" key="3">
    <source>
        <dbReference type="ARBA" id="ARBA00022827"/>
    </source>
</evidence>
<dbReference type="GeneID" id="88175348"/>
<dbReference type="KEGG" id="asau:88175348"/>
<dbReference type="Pfam" id="PF00743">
    <property type="entry name" value="FMO-like"/>
    <property type="match status" value="1"/>
</dbReference>
<dbReference type="GO" id="GO:0050660">
    <property type="term" value="F:flavin adenine dinucleotide binding"/>
    <property type="evidence" value="ECO:0007669"/>
    <property type="project" value="InterPro"/>
</dbReference>
<proteinExistence type="inferred from homology"/>
<dbReference type="PANTHER" id="PTHR42877">
    <property type="entry name" value="L-ORNITHINE N(5)-MONOOXYGENASE-RELATED"/>
    <property type="match status" value="1"/>
</dbReference>
<dbReference type="InterPro" id="IPR036188">
    <property type="entry name" value="FAD/NAD-bd_sf"/>
</dbReference>
<organism evidence="5 6">
    <name type="scientific">Australozyma saopauloensis</name>
    <dbReference type="NCBI Taxonomy" id="291208"/>
    <lineage>
        <taxon>Eukaryota</taxon>
        <taxon>Fungi</taxon>
        <taxon>Dikarya</taxon>
        <taxon>Ascomycota</taxon>
        <taxon>Saccharomycotina</taxon>
        <taxon>Pichiomycetes</taxon>
        <taxon>Metschnikowiaceae</taxon>
        <taxon>Australozyma</taxon>
    </lineage>
</organism>
<comment type="similarity">
    <text evidence="1">Belongs to the FAD-binding monooxygenase family.</text>
</comment>
<dbReference type="RefSeq" id="XP_062879298.1">
    <property type="nucleotide sequence ID" value="XM_063023228.1"/>
</dbReference>
<dbReference type="EMBL" id="CP138898">
    <property type="protein sequence ID" value="WPK26919.1"/>
    <property type="molecule type" value="Genomic_DNA"/>
</dbReference>
<keyword evidence="6" id="KW-1185">Reference proteome</keyword>
<accession>A0AAX4HER5</accession>
<dbReference type="Gene3D" id="3.50.50.60">
    <property type="entry name" value="FAD/NAD(P)-binding domain"/>
    <property type="match status" value="3"/>
</dbReference>
<dbReference type="SUPFAM" id="SSF51905">
    <property type="entry name" value="FAD/NAD(P)-binding domain"/>
    <property type="match status" value="1"/>
</dbReference>
<keyword evidence="2" id="KW-0285">Flavoprotein</keyword>
<dbReference type="GO" id="GO:0050661">
    <property type="term" value="F:NADP binding"/>
    <property type="evidence" value="ECO:0007669"/>
    <property type="project" value="InterPro"/>
</dbReference>